<dbReference type="EMBL" id="SMAG01000003">
    <property type="protein sequence ID" value="TCS94810.1"/>
    <property type="molecule type" value="Genomic_DNA"/>
</dbReference>
<dbReference type="SUPFAM" id="SSF143990">
    <property type="entry name" value="YbiA-like"/>
    <property type="match status" value="1"/>
</dbReference>
<accession>A0A4R3L796</accession>
<organism evidence="4 5">
    <name type="scientific">Hazenella coriacea</name>
    <dbReference type="NCBI Taxonomy" id="1179467"/>
    <lineage>
        <taxon>Bacteria</taxon>
        <taxon>Bacillati</taxon>
        <taxon>Bacillota</taxon>
        <taxon>Bacilli</taxon>
        <taxon>Bacillales</taxon>
        <taxon>Thermoactinomycetaceae</taxon>
        <taxon>Hazenella</taxon>
    </lineage>
</organism>
<comment type="caution">
    <text evidence="4">The sequence shown here is derived from an EMBL/GenBank/DDBJ whole genome shotgun (WGS) entry which is preliminary data.</text>
</comment>
<dbReference type="NCBIfam" id="TIGR02464">
    <property type="entry name" value="ribofla_fusion"/>
    <property type="match status" value="1"/>
</dbReference>
<evidence type="ECO:0000313" key="4">
    <source>
        <dbReference type="EMBL" id="TCS94810.1"/>
    </source>
</evidence>
<evidence type="ECO:0000313" key="5">
    <source>
        <dbReference type="Proteomes" id="UP000294937"/>
    </source>
</evidence>
<evidence type="ECO:0000256" key="2">
    <source>
        <dbReference type="ARBA" id="ARBA00000751"/>
    </source>
</evidence>
<dbReference type="AlphaFoldDB" id="A0A4R3L796"/>
<keyword evidence="5" id="KW-1185">Reference proteome</keyword>
<name>A0A4R3L796_9BACL</name>
<feature type="domain" description="NADAR" evidence="3">
    <location>
        <begin position="29"/>
        <end position="178"/>
    </location>
</feature>
<sequence length="180" mass="21158">MVSCVEKDSDQLFKIKLGDHMRETDQFIFFWGNNDIYSNFYYSPFKHQGRMFQWSEQAIMYRKAKLFGADQIAEKILMASTPKECKALGRSREIPFSESVWKEHRELVYREVLLDKFSLPSLKMQIIATREKHLVEASPFDRIWGIGMGENDPDVEDPTKWRGLNLLGKVLMEVRDLIQS</sequence>
<evidence type="ECO:0000259" key="3">
    <source>
        <dbReference type="Pfam" id="PF08719"/>
    </source>
</evidence>
<proteinExistence type="predicted"/>
<dbReference type="Gene3D" id="1.10.357.40">
    <property type="entry name" value="YbiA-like"/>
    <property type="match status" value="1"/>
</dbReference>
<comment type="catalytic activity">
    <reaction evidence="1">
        <text>5-amino-6-(5-phospho-D-ribosylamino)uracil + H2O = 5,6-diaminouracil + D-ribose 5-phosphate</text>
        <dbReference type="Rhea" id="RHEA:55020"/>
        <dbReference type="ChEBI" id="CHEBI:15377"/>
        <dbReference type="ChEBI" id="CHEBI:46252"/>
        <dbReference type="ChEBI" id="CHEBI:58453"/>
        <dbReference type="ChEBI" id="CHEBI:78346"/>
    </reaction>
</comment>
<dbReference type="Proteomes" id="UP000294937">
    <property type="component" value="Unassembled WGS sequence"/>
</dbReference>
<gene>
    <name evidence="4" type="ORF">EDD58_103232</name>
</gene>
<dbReference type="InterPro" id="IPR012816">
    <property type="entry name" value="NADAR"/>
</dbReference>
<protein>
    <recommendedName>
        <fullName evidence="3">NADAR domain-containing protein</fullName>
    </recommendedName>
</protein>
<dbReference type="Pfam" id="PF08719">
    <property type="entry name" value="NADAR"/>
    <property type="match status" value="1"/>
</dbReference>
<evidence type="ECO:0000256" key="1">
    <source>
        <dbReference type="ARBA" id="ARBA00000022"/>
    </source>
</evidence>
<dbReference type="InterPro" id="IPR037238">
    <property type="entry name" value="YbiA-like_sf"/>
</dbReference>
<comment type="catalytic activity">
    <reaction evidence="2">
        <text>2,5-diamino-6-hydroxy-4-(5-phosphoribosylamino)-pyrimidine + H2O = 2,5,6-triamino-4-hydroxypyrimidine + D-ribose 5-phosphate</text>
        <dbReference type="Rhea" id="RHEA:23436"/>
        <dbReference type="ChEBI" id="CHEBI:15377"/>
        <dbReference type="ChEBI" id="CHEBI:58614"/>
        <dbReference type="ChEBI" id="CHEBI:78346"/>
        <dbReference type="ChEBI" id="CHEBI:137796"/>
    </reaction>
</comment>
<dbReference type="CDD" id="cd15457">
    <property type="entry name" value="NADAR"/>
    <property type="match status" value="1"/>
</dbReference>
<reference evidence="4 5" key="1">
    <citation type="submission" date="2019-03" db="EMBL/GenBank/DDBJ databases">
        <title>Genomic Encyclopedia of Type Strains, Phase IV (KMG-IV): sequencing the most valuable type-strain genomes for metagenomic binning, comparative biology and taxonomic classification.</title>
        <authorList>
            <person name="Goeker M."/>
        </authorList>
    </citation>
    <scope>NUCLEOTIDE SEQUENCE [LARGE SCALE GENOMIC DNA]</scope>
    <source>
        <strain evidence="4 5">DSM 45707</strain>
    </source>
</reference>